<feature type="transmembrane region" description="Helical" evidence="1">
    <location>
        <begin position="190"/>
        <end position="208"/>
    </location>
</feature>
<dbReference type="Proteomes" id="UP001589645">
    <property type="component" value="Unassembled WGS sequence"/>
</dbReference>
<proteinExistence type="predicted"/>
<feature type="transmembrane region" description="Helical" evidence="1">
    <location>
        <begin position="214"/>
        <end position="233"/>
    </location>
</feature>
<dbReference type="RefSeq" id="WP_390195059.1">
    <property type="nucleotide sequence ID" value="NZ_JBHMEP010000006.1"/>
</dbReference>
<feature type="transmembrane region" description="Helical" evidence="1">
    <location>
        <begin position="30"/>
        <end position="51"/>
    </location>
</feature>
<evidence type="ECO:0000313" key="2">
    <source>
        <dbReference type="EMBL" id="MFB9136696.1"/>
    </source>
</evidence>
<keyword evidence="3" id="KW-1185">Reference proteome</keyword>
<feature type="transmembrane region" description="Helical" evidence="1">
    <location>
        <begin position="146"/>
        <end position="178"/>
    </location>
</feature>
<keyword evidence="1" id="KW-0812">Transmembrane</keyword>
<dbReference type="Pfam" id="PF04474">
    <property type="entry name" value="DUF554"/>
    <property type="match status" value="1"/>
</dbReference>
<reference evidence="2 3" key="1">
    <citation type="submission" date="2024-09" db="EMBL/GenBank/DDBJ databases">
        <authorList>
            <person name="Sun Q."/>
            <person name="Mori K."/>
        </authorList>
    </citation>
    <scope>NUCLEOTIDE SEQUENCE [LARGE SCALE GENOMIC DNA]</scope>
    <source>
        <strain evidence="2 3">CECT 8064</strain>
    </source>
</reference>
<evidence type="ECO:0000256" key="1">
    <source>
        <dbReference type="SAM" id="Phobius"/>
    </source>
</evidence>
<gene>
    <name evidence="2" type="ORF">ACFFUV_17140</name>
</gene>
<dbReference type="PANTHER" id="PTHR36111">
    <property type="entry name" value="INNER MEMBRANE PROTEIN-RELATED"/>
    <property type="match status" value="1"/>
</dbReference>
<sequence>MLIGPVINSCAIILGGVIGATFARRIPKRLVDGLPATFALASISIGVGMIVKVHNVPVMVMAFILGTAVGELIFLEAGVKKGAMFIQSKCQKFLPRPRGLSENEFSLQFTSMIVLFGASGLGVIGSMTEGINGSYQLLLVKSMMDFVTAIIFAITLGPSIVLIAVVQFTVQAILFGLAQTIMPYMDAESYANFTAIGGIIMVAVGLRISNIMHFAVVNFLPALLLVVPFTYLWRYFM</sequence>
<feature type="transmembrane region" description="Helical" evidence="1">
    <location>
        <begin position="6"/>
        <end position="23"/>
    </location>
</feature>
<keyword evidence="1" id="KW-1133">Transmembrane helix</keyword>
<dbReference type="PANTHER" id="PTHR36111:SF2">
    <property type="entry name" value="INNER MEMBRANE PROTEIN"/>
    <property type="match status" value="1"/>
</dbReference>
<dbReference type="EMBL" id="JBHMEP010000006">
    <property type="protein sequence ID" value="MFB9136696.1"/>
    <property type="molecule type" value="Genomic_DNA"/>
</dbReference>
<evidence type="ECO:0000313" key="3">
    <source>
        <dbReference type="Proteomes" id="UP001589645"/>
    </source>
</evidence>
<organism evidence="2 3">
    <name type="scientific">Vibrio olivae</name>
    <dbReference type="NCBI Taxonomy" id="1243002"/>
    <lineage>
        <taxon>Bacteria</taxon>
        <taxon>Pseudomonadati</taxon>
        <taxon>Pseudomonadota</taxon>
        <taxon>Gammaproteobacteria</taxon>
        <taxon>Vibrionales</taxon>
        <taxon>Vibrionaceae</taxon>
        <taxon>Vibrio</taxon>
    </lineage>
</organism>
<protein>
    <submittedName>
        <fullName evidence="2">DUF554 domain-containing protein</fullName>
    </submittedName>
</protein>
<feature type="transmembrane region" description="Helical" evidence="1">
    <location>
        <begin position="105"/>
        <end position="126"/>
    </location>
</feature>
<accession>A0ABV5HR35</accession>
<comment type="caution">
    <text evidence="2">The sequence shown here is derived from an EMBL/GenBank/DDBJ whole genome shotgun (WGS) entry which is preliminary data.</text>
</comment>
<dbReference type="InterPro" id="IPR007563">
    <property type="entry name" value="DUF554"/>
</dbReference>
<feature type="transmembrane region" description="Helical" evidence="1">
    <location>
        <begin position="57"/>
        <end position="79"/>
    </location>
</feature>
<keyword evidence="1" id="KW-0472">Membrane</keyword>
<name>A0ABV5HR35_9VIBR</name>